<protein>
    <submittedName>
        <fullName evidence="1">Uncharacterized protein</fullName>
    </submittedName>
</protein>
<evidence type="ECO:0000313" key="1">
    <source>
        <dbReference type="EMBL" id="EYC16419.1"/>
    </source>
</evidence>
<comment type="caution">
    <text evidence="1">The sequence shown here is derived from an EMBL/GenBank/DDBJ whole genome shotgun (WGS) entry which is preliminary data.</text>
</comment>
<dbReference type="EMBL" id="JARK01001369">
    <property type="protein sequence ID" value="EYC16419.1"/>
    <property type="molecule type" value="Genomic_DNA"/>
</dbReference>
<dbReference type="AlphaFoldDB" id="A0A016ULZ8"/>
<sequence length="71" mass="7906">MDRCGAHCPYSRGCVQNELAMWVIPAMESMPIDRHATPIPVMSGVSSFTLSMWLTWRSPRLLAKSGDTLNP</sequence>
<proteinExistence type="predicted"/>
<reference evidence="2" key="1">
    <citation type="journal article" date="2015" name="Nat. Genet.">
        <title>The genome and transcriptome of the zoonotic hookworm Ancylostoma ceylanicum identify infection-specific gene families.</title>
        <authorList>
            <person name="Schwarz E.M."/>
            <person name="Hu Y."/>
            <person name="Antoshechkin I."/>
            <person name="Miller M.M."/>
            <person name="Sternberg P.W."/>
            <person name="Aroian R.V."/>
        </authorList>
    </citation>
    <scope>NUCLEOTIDE SEQUENCE</scope>
    <source>
        <strain evidence="2">HY135</strain>
    </source>
</reference>
<organism evidence="1 2">
    <name type="scientific">Ancylostoma ceylanicum</name>
    <dbReference type="NCBI Taxonomy" id="53326"/>
    <lineage>
        <taxon>Eukaryota</taxon>
        <taxon>Metazoa</taxon>
        <taxon>Ecdysozoa</taxon>
        <taxon>Nematoda</taxon>
        <taxon>Chromadorea</taxon>
        <taxon>Rhabditida</taxon>
        <taxon>Rhabditina</taxon>
        <taxon>Rhabditomorpha</taxon>
        <taxon>Strongyloidea</taxon>
        <taxon>Ancylostomatidae</taxon>
        <taxon>Ancylostomatinae</taxon>
        <taxon>Ancylostoma</taxon>
    </lineage>
</organism>
<keyword evidence="2" id="KW-1185">Reference proteome</keyword>
<name>A0A016ULZ8_9BILA</name>
<dbReference type="Proteomes" id="UP000024635">
    <property type="component" value="Unassembled WGS sequence"/>
</dbReference>
<evidence type="ECO:0000313" key="2">
    <source>
        <dbReference type="Proteomes" id="UP000024635"/>
    </source>
</evidence>
<gene>
    <name evidence="1" type="primary">Acey_s0033.g2647</name>
    <name evidence="1" type="ORF">Y032_0033g2647</name>
</gene>
<accession>A0A016ULZ8</accession>